<name>A0A6M3LKM2_9ZZZZ</name>
<reference evidence="1" key="1">
    <citation type="submission" date="2020-03" db="EMBL/GenBank/DDBJ databases">
        <title>The deep terrestrial virosphere.</title>
        <authorList>
            <person name="Holmfeldt K."/>
            <person name="Nilsson E."/>
            <person name="Simone D."/>
            <person name="Lopez-Fernandez M."/>
            <person name="Wu X."/>
            <person name="de Brujin I."/>
            <person name="Lundin D."/>
            <person name="Andersson A."/>
            <person name="Bertilsson S."/>
            <person name="Dopson M."/>
        </authorList>
    </citation>
    <scope>NUCLEOTIDE SEQUENCE</scope>
    <source>
        <strain evidence="1">MM415B05108</strain>
    </source>
</reference>
<dbReference type="AlphaFoldDB" id="A0A6M3LKM2"/>
<organism evidence="1">
    <name type="scientific">viral metagenome</name>
    <dbReference type="NCBI Taxonomy" id="1070528"/>
    <lineage>
        <taxon>unclassified sequences</taxon>
        <taxon>metagenomes</taxon>
        <taxon>organismal metagenomes</taxon>
    </lineage>
</organism>
<evidence type="ECO:0000313" key="1">
    <source>
        <dbReference type="EMBL" id="QJA95866.1"/>
    </source>
</evidence>
<accession>A0A6M3LKM2</accession>
<protein>
    <submittedName>
        <fullName evidence="1">Uncharacterized protein</fullName>
    </submittedName>
</protein>
<gene>
    <name evidence="1" type="ORF">MM415B05108_0003</name>
</gene>
<proteinExistence type="predicted"/>
<dbReference type="EMBL" id="MT143351">
    <property type="protein sequence ID" value="QJA95866.1"/>
    <property type="molecule type" value="Genomic_DNA"/>
</dbReference>
<sequence>MKNKEIEEIANMLKETEIKILTKIDLLIREYLNSEKRILNFQRTKSSSLNIPFLLHGILKKIDHTINIVDTRSDDVDYIKACLKAIRIEVMELRNKVLPIKEPKWESISSIREPSMPVEETREWEKRR</sequence>